<dbReference type="InterPro" id="IPR022385">
    <property type="entry name" value="Rhs_assc_core"/>
</dbReference>
<evidence type="ECO:0000259" key="2">
    <source>
        <dbReference type="Pfam" id="PF15657"/>
    </source>
</evidence>
<dbReference type="InterPro" id="IPR028048">
    <property type="entry name" value="Tox-HNH-EHHH"/>
</dbReference>
<feature type="region of interest" description="Disordered" evidence="1">
    <location>
        <begin position="65"/>
        <end position="84"/>
    </location>
</feature>
<keyword evidence="4" id="KW-1185">Reference proteome</keyword>
<comment type="caution">
    <text evidence="3">The sequence shown here is derived from an EMBL/GenBank/DDBJ whole genome shotgun (WGS) entry which is preliminary data.</text>
</comment>
<feature type="compositionally biased region" description="Basic and acidic residues" evidence="1">
    <location>
        <begin position="74"/>
        <end position="84"/>
    </location>
</feature>
<dbReference type="Gene3D" id="2.180.10.10">
    <property type="entry name" value="RHS repeat-associated core"/>
    <property type="match status" value="1"/>
</dbReference>
<dbReference type="EMBL" id="JAWJZF010000129">
    <property type="protein sequence ID" value="MDX2290706.1"/>
    <property type="molecule type" value="Genomic_DNA"/>
</dbReference>
<proteinExistence type="predicted"/>
<protein>
    <submittedName>
        <fullName evidence="3">HNH/endonuclease VII fold putative polymorphic toxin</fullName>
    </submittedName>
</protein>
<dbReference type="InterPro" id="IPR050708">
    <property type="entry name" value="T6SS_VgrG/RHS"/>
</dbReference>
<dbReference type="PANTHER" id="PTHR32305">
    <property type="match status" value="1"/>
</dbReference>
<organism evidence="3 4">
    <name type="scientific">Streptomyces roseolus</name>
    <dbReference type="NCBI Taxonomy" id="67358"/>
    <lineage>
        <taxon>Bacteria</taxon>
        <taxon>Bacillati</taxon>
        <taxon>Actinomycetota</taxon>
        <taxon>Actinomycetes</taxon>
        <taxon>Kitasatosporales</taxon>
        <taxon>Streptomycetaceae</taxon>
        <taxon>Streptomyces</taxon>
    </lineage>
</organism>
<evidence type="ECO:0000256" key="1">
    <source>
        <dbReference type="SAM" id="MobiDB-lite"/>
    </source>
</evidence>
<feature type="compositionally biased region" description="Basic and acidic residues" evidence="1">
    <location>
        <begin position="182"/>
        <end position="191"/>
    </location>
</feature>
<reference evidence="3 4" key="1">
    <citation type="submission" date="2023-10" db="EMBL/GenBank/DDBJ databases">
        <authorList>
            <person name="Wang X.X."/>
        </authorList>
    </citation>
    <scope>NUCLEOTIDE SEQUENCE [LARGE SCALE GENOMIC DNA]</scope>
    <source>
        <strain evidence="3 4">NBRC 12816</strain>
    </source>
</reference>
<dbReference type="PANTHER" id="PTHR32305:SF15">
    <property type="entry name" value="PROTEIN RHSA-RELATED"/>
    <property type="match status" value="1"/>
</dbReference>
<dbReference type="PRINTS" id="PR00394">
    <property type="entry name" value="RHSPROTEIN"/>
</dbReference>
<name>A0ABU4JYY7_9ACTN</name>
<dbReference type="Proteomes" id="UP001278571">
    <property type="component" value="Unassembled WGS sequence"/>
</dbReference>
<accession>A0ABU4JYY7</accession>
<feature type="domain" description="HNH/Endo VII superfamily nuclease toxins" evidence="2">
    <location>
        <begin position="118"/>
        <end position="185"/>
    </location>
</feature>
<dbReference type="Pfam" id="PF15657">
    <property type="entry name" value="Tox-HNH-EHHH"/>
    <property type="match status" value="1"/>
</dbReference>
<dbReference type="RefSeq" id="WP_319007314.1">
    <property type="nucleotide sequence ID" value="NZ_JAWJZF010000129.1"/>
</dbReference>
<evidence type="ECO:0000313" key="3">
    <source>
        <dbReference type="EMBL" id="MDX2290706.1"/>
    </source>
</evidence>
<sequence length="191" mass="21824">WNKSATAYTPLRFPGQYYDPESGLHYNYFRYYDPESARYLTQDPLGLAPADNPCTYVHNPHTRTDPLGLSPCEDPSHDTSKSRREAFRKAKQHLGIPMSQHPDEIQRVPMTDRDGNRILDANNQFVMTREYIFTRADGSRVMIQDHAAGHYYGEGGQGDQGSHFNVRPIENTRTGHVPGTARHYDSDRIRG</sequence>
<gene>
    <name evidence="3" type="ORF">R2363_00665</name>
</gene>
<feature type="region of interest" description="Disordered" evidence="1">
    <location>
        <begin position="153"/>
        <end position="191"/>
    </location>
</feature>
<evidence type="ECO:0000313" key="4">
    <source>
        <dbReference type="Proteomes" id="UP001278571"/>
    </source>
</evidence>
<feature type="non-terminal residue" evidence="3">
    <location>
        <position position="1"/>
    </location>
</feature>
<dbReference type="NCBIfam" id="TIGR03696">
    <property type="entry name" value="Rhs_assc_core"/>
    <property type="match status" value="1"/>
</dbReference>